<comment type="caution">
    <text evidence="2">The sequence shown here is derived from an EMBL/GenBank/DDBJ whole genome shotgun (WGS) entry which is preliminary data.</text>
</comment>
<evidence type="ECO:0000256" key="1">
    <source>
        <dbReference type="SAM" id="MobiDB-lite"/>
    </source>
</evidence>
<gene>
    <name evidence="2" type="ORF">AAFF_G00274400</name>
</gene>
<proteinExistence type="predicted"/>
<dbReference type="EMBL" id="JAINUG010000038">
    <property type="protein sequence ID" value="KAJ8407583.1"/>
    <property type="molecule type" value="Genomic_DNA"/>
</dbReference>
<reference evidence="2" key="1">
    <citation type="journal article" date="2023" name="Science">
        <title>Genome structures resolve the early diversification of teleost fishes.</title>
        <authorList>
            <person name="Parey E."/>
            <person name="Louis A."/>
            <person name="Montfort J."/>
            <person name="Bouchez O."/>
            <person name="Roques C."/>
            <person name="Iampietro C."/>
            <person name="Lluch J."/>
            <person name="Castinel A."/>
            <person name="Donnadieu C."/>
            <person name="Desvignes T."/>
            <person name="Floi Bucao C."/>
            <person name="Jouanno E."/>
            <person name="Wen M."/>
            <person name="Mejri S."/>
            <person name="Dirks R."/>
            <person name="Jansen H."/>
            <person name="Henkel C."/>
            <person name="Chen W.J."/>
            <person name="Zahm M."/>
            <person name="Cabau C."/>
            <person name="Klopp C."/>
            <person name="Thompson A.W."/>
            <person name="Robinson-Rechavi M."/>
            <person name="Braasch I."/>
            <person name="Lecointre G."/>
            <person name="Bobe J."/>
            <person name="Postlethwait J.H."/>
            <person name="Berthelot C."/>
            <person name="Roest Crollius H."/>
            <person name="Guiguen Y."/>
        </authorList>
    </citation>
    <scope>NUCLEOTIDE SEQUENCE</scope>
    <source>
        <strain evidence="2">NC1722</strain>
    </source>
</reference>
<sequence length="129" mass="14061">MFKIKRSVRRGTDVCGIRGNPASFDLPCERAGVRLVPESVRGSFACARHPFIGRADGRRAAAFPTSHRKAEGSGRTPTPARPPDGPRSAPSVEPRRPASRAGRGPTSRTAQRPWHLSTFRRINIQPGVQ</sequence>
<name>A0AAD7SSZ2_9TELE</name>
<keyword evidence="3" id="KW-1185">Reference proteome</keyword>
<organism evidence="2 3">
    <name type="scientific">Aldrovandia affinis</name>
    <dbReference type="NCBI Taxonomy" id="143900"/>
    <lineage>
        <taxon>Eukaryota</taxon>
        <taxon>Metazoa</taxon>
        <taxon>Chordata</taxon>
        <taxon>Craniata</taxon>
        <taxon>Vertebrata</taxon>
        <taxon>Euteleostomi</taxon>
        <taxon>Actinopterygii</taxon>
        <taxon>Neopterygii</taxon>
        <taxon>Teleostei</taxon>
        <taxon>Notacanthiformes</taxon>
        <taxon>Halosauridae</taxon>
        <taxon>Aldrovandia</taxon>
    </lineage>
</organism>
<evidence type="ECO:0000313" key="3">
    <source>
        <dbReference type="Proteomes" id="UP001221898"/>
    </source>
</evidence>
<protein>
    <submittedName>
        <fullName evidence="2">Uncharacterized protein</fullName>
    </submittedName>
</protein>
<dbReference type="AlphaFoldDB" id="A0AAD7SSZ2"/>
<evidence type="ECO:0000313" key="2">
    <source>
        <dbReference type="EMBL" id="KAJ8407583.1"/>
    </source>
</evidence>
<accession>A0AAD7SSZ2</accession>
<dbReference type="Proteomes" id="UP001221898">
    <property type="component" value="Unassembled WGS sequence"/>
</dbReference>
<feature type="region of interest" description="Disordered" evidence="1">
    <location>
        <begin position="57"/>
        <end position="129"/>
    </location>
</feature>